<evidence type="ECO:0000259" key="4">
    <source>
        <dbReference type="PROSITE" id="PS01124"/>
    </source>
</evidence>
<evidence type="ECO:0000313" key="5">
    <source>
        <dbReference type="EMBL" id="MFC6178515.1"/>
    </source>
</evidence>
<keyword evidence="2" id="KW-0238">DNA-binding</keyword>
<dbReference type="PANTHER" id="PTHR43280:SF10">
    <property type="entry name" value="REGULATORY PROTEIN POCR"/>
    <property type="match status" value="1"/>
</dbReference>
<gene>
    <name evidence="5" type="ORF">ACFQGR_03765</name>
</gene>
<evidence type="ECO:0000256" key="2">
    <source>
        <dbReference type="ARBA" id="ARBA00023125"/>
    </source>
</evidence>
<dbReference type="PANTHER" id="PTHR43280">
    <property type="entry name" value="ARAC-FAMILY TRANSCRIPTIONAL REGULATOR"/>
    <property type="match status" value="1"/>
</dbReference>
<dbReference type="Proteomes" id="UP001596158">
    <property type="component" value="Unassembled WGS sequence"/>
</dbReference>
<organism evidence="5 6">
    <name type="scientific">Weissella sagaensis</name>
    <dbReference type="NCBI Taxonomy" id="2559928"/>
    <lineage>
        <taxon>Bacteria</taxon>
        <taxon>Bacillati</taxon>
        <taxon>Bacillota</taxon>
        <taxon>Bacilli</taxon>
        <taxon>Lactobacillales</taxon>
        <taxon>Lactobacillaceae</taxon>
        <taxon>Weissella</taxon>
    </lineage>
</organism>
<dbReference type="RefSeq" id="WP_137600905.1">
    <property type="nucleotide sequence ID" value="NZ_BJDT01000009.1"/>
</dbReference>
<proteinExistence type="predicted"/>
<reference evidence="6" key="1">
    <citation type="journal article" date="2019" name="Int. J. Syst. Evol. Microbiol.">
        <title>The Global Catalogue of Microorganisms (GCM) 10K type strain sequencing project: providing services to taxonomists for standard genome sequencing and annotation.</title>
        <authorList>
            <consortium name="The Broad Institute Genomics Platform"/>
            <consortium name="The Broad Institute Genome Sequencing Center for Infectious Disease"/>
            <person name="Wu L."/>
            <person name="Ma J."/>
        </authorList>
    </citation>
    <scope>NUCLEOTIDE SEQUENCE [LARGE SCALE GENOMIC DNA]</scope>
    <source>
        <strain evidence="6">CCM 8924</strain>
    </source>
</reference>
<keyword evidence="6" id="KW-1185">Reference proteome</keyword>
<keyword evidence="1" id="KW-0805">Transcription regulation</keyword>
<evidence type="ECO:0000256" key="1">
    <source>
        <dbReference type="ARBA" id="ARBA00023015"/>
    </source>
</evidence>
<dbReference type="InterPro" id="IPR009057">
    <property type="entry name" value="Homeodomain-like_sf"/>
</dbReference>
<dbReference type="InterPro" id="IPR018060">
    <property type="entry name" value="HTH_AraC"/>
</dbReference>
<dbReference type="Gene3D" id="1.10.10.60">
    <property type="entry name" value="Homeodomain-like"/>
    <property type="match status" value="2"/>
</dbReference>
<name>A0ABW1RSU5_9LACO</name>
<feature type="domain" description="HTH araC/xylS-type" evidence="4">
    <location>
        <begin position="264"/>
        <end position="362"/>
    </location>
</feature>
<dbReference type="EMBL" id="JBHSSG010000009">
    <property type="protein sequence ID" value="MFC6178515.1"/>
    <property type="molecule type" value="Genomic_DNA"/>
</dbReference>
<sequence>MDKLGNVEFLGQLLEMNIDYYQKNAHKKIQGNLINKASTNIYKILDVCVDKSYNLVRDAESFYLVINFGDQEYLVMQPELSAPLYSSRNLALFTLTPQVKPVLQFAYQLLKDETAPDWSMYSFYLEDAVTAVDKTLKFNAIEEKQMHDNFVELLDAFNNQDEEKLIYYLKSELRMKEYGNVFGKKNYLRGQKDSLIGYVSILNEAAIRHNFPAENAYYIFNRILAKIETQEVEISFNLWLENITLYYFNEMKRYFATHNLSLAERINLYIQENIKSKLTLKELSDYFGYSERYLNKKFKEKYDITIKQYVLNQKVEVAKKMISTTNFNIKYIANNLSFKTTNHFVKVFKSLLGMTPKEYRQQISTSEKQDCLEEENTLNSVLK</sequence>
<comment type="caution">
    <text evidence="5">The sequence shown here is derived from an EMBL/GenBank/DDBJ whole genome shotgun (WGS) entry which is preliminary data.</text>
</comment>
<evidence type="ECO:0000313" key="6">
    <source>
        <dbReference type="Proteomes" id="UP001596158"/>
    </source>
</evidence>
<dbReference type="SUPFAM" id="SSF46689">
    <property type="entry name" value="Homeodomain-like"/>
    <property type="match status" value="2"/>
</dbReference>
<dbReference type="Pfam" id="PF12833">
    <property type="entry name" value="HTH_18"/>
    <property type="match status" value="1"/>
</dbReference>
<dbReference type="PROSITE" id="PS01124">
    <property type="entry name" value="HTH_ARAC_FAMILY_2"/>
    <property type="match status" value="1"/>
</dbReference>
<keyword evidence="3" id="KW-0804">Transcription</keyword>
<evidence type="ECO:0000256" key="3">
    <source>
        <dbReference type="ARBA" id="ARBA00023163"/>
    </source>
</evidence>
<accession>A0ABW1RSU5</accession>
<dbReference type="SMART" id="SM00342">
    <property type="entry name" value="HTH_ARAC"/>
    <property type="match status" value="1"/>
</dbReference>
<protein>
    <submittedName>
        <fullName evidence="5">Helix-turn-helix transcriptional regulator</fullName>
    </submittedName>
</protein>